<keyword evidence="2" id="KW-1185">Reference proteome</keyword>
<protein>
    <submittedName>
        <fullName evidence="1">Uncharacterized protein</fullName>
    </submittedName>
</protein>
<evidence type="ECO:0000313" key="1">
    <source>
        <dbReference type="EMBL" id="GBN29900.1"/>
    </source>
</evidence>
<comment type="caution">
    <text evidence="1">The sequence shown here is derived from an EMBL/GenBank/DDBJ whole genome shotgun (WGS) entry which is preliminary data.</text>
</comment>
<dbReference type="Proteomes" id="UP000499080">
    <property type="component" value="Unassembled WGS sequence"/>
</dbReference>
<accession>A0A4Y2MU50</accession>
<organism evidence="1 2">
    <name type="scientific">Araneus ventricosus</name>
    <name type="common">Orbweaver spider</name>
    <name type="synonym">Epeira ventricosa</name>
    <dbReference type="NCBI Taxonomy" id="182803"/>
    <lineage>
        <taxon>Eukaryota</taxon>
        <taxon>Metazoa</taxon>
        <taxon>Ecdysozoa</taxon>
        <taxon>Arthropoda</taxon>
        <taxon>Chelicerata</taxon>
        <taxon>Arachnida</taxon>
        <taxon>Araneae</taxon>
        <taxon>Araneomorphae</taxon>
        <taxon>Entelegynae</taxon>
        <taxon>Araneoidea</taxon>
        <taxon>Araneidae</taxon>
        <taxon>Araneus</taxon>
    </lineage>
</organism>
<reference evidence="1 2" key="1">
    <citation type="journal article" date="2019" name="Sci. Rep.">
        <title>Orb-weaving spider Araneus ventricosus genome elucidates the spidroin gene catalogue.</title>
        <authorList>
            <person name="Kono N."/>
            <person name="Nakamura H."/>
            <person name="Ohtoshi R."/>
            <person name="Moran D.A.P."/>
            <person name="Shinohara A."/>
            <person name="Yoshida Y."/>
            <person name="Fujiwara M."/>
            <person name="Mori M."/>
            <person name="Tomita M."/>
            <person name="Arakawa K."/>
        </authorList>
    </citation>
    <scope>NUCLEOTIDE SEQUENCE [LARGE SCALE GENOMIC DNA]</scope>
</reference>
<sequence length="95" mass="10816">MESNPRTNPLAQDSLGHPVQMIIGRCEAAQLSTRSTRYWQLTLSYQDPQIARGDLCTQGAKYPMNRNNGKTQHIVLKFLLDDLSSYYSLDIFIPL</sequence>
<gene>
    <name evidence="1" type="ORF">AVEN_264951_1</name>
</gene>
<name>A0A4Y2MU50_ARAVE</name>
<proteinExistence type="predicted"/>
<dbReference type="AlphaFoldDB" id="A0A4Y2MU50"/>
<evidence type="ECO:0000313" key="2">
    <source>
        <dbReference type="Proteomes" id="UP000499080"/>
    </source>
</evidence>
<dbReference type="EMBL" id="BGPR01007837">
    <property type="protein sequence ID" value="GBN29900.1"/>
    <property type="molecule type" value="Genomic_DNA"/>
</dbReference>